<protein>
    <submittedName>
        <fullName evidence="2">Putative membrane protein</fullName>
    </submittedName>
</protein>
<feature type="transmembrane region" description="Helical" evidence="1">
    <location>
        <begin position="101"/>
        <end position="118"/>
    </location>
</feature>
<feature type="transmembrane region" description="Helical" evidence="1">
    <location>
        <begin position="75"/>
        <end position="94"/>
    </location>
</feature>
<dbReference type="PANTHER" id="PTHR38446:SF1">
    <property type="entry name" value="BLL0914 PROTEIN"/>
    <property type="match status" value="1"/>
</dbReference>
<dbReference type="EMBL" id="QKLW01000002">
    <property type="protein sequence ID" value="PYF83541.1"/>
    <property type="molecule type" value="Genomic_DNA"/>
</dbReference>
<name>A0A318V6V8_9GAMM</name>
<gene>
    <name evidence="2" type="ORF">DFP75_102639</name>
</gene>
<evidence type="ECO:0000313" key="3">
    <source>
        <dbReference type="Proteomes" id="UP000247551"/>
    </source>
</evidence>
<dbReference type="Pfam" id="PF06993">
    <property type="entry name" value="DUF1304"/>
    <property type="match status" value="1"/>
</dbReference>
<keyword evidence="1" id="KW-0472">Membrane</keyword>
<keyword evidence="1" id="KW-0812">Transmembrane</keyword>
<keyword evidence="1" id="KW-1133">Transmembrane helix</keyword>
<feature type="transmembrane region" description="Helical" evidence="1">
    <location>
        <begin position="6"/>
        <end position="27"/>
    </location>
</feature>
<comment type="caution">
    <text evidence="2">The sequence shown here is derived from an EMBL/GenBank/DDBJ whole genome shotgun (WGS) entry which is preliminary data.</text>
</comment>
<dbReference type="PANTHER" id="PTHR38446">
    <property type="entry name" value="BLL0914 PROTEIN"/>
    <property type="match status" value="1"/>
</dbReference>
<proteinExistence type="predicted"/>
<sequence length="119" mass="12814">MVLFSMVATALVALLHVYIMYIEMFLWDKPQGMRAFGLKPDFAKATQVMAANQGLYNGFLAAGLLWGLWLGAEGFQVTVFFLLCVIVAGVYGAISANKKILFVQGVPGLIALIAVLLAA</sequence>
<reference evidence="2 3" key="1">
    <citation type="submission" date="2018-06" db="EMBL/GenBank/DDBJ databases">
        <title>Genomic Encyclopedia of Type Strains, Phase III (KMG-III): the genomes of soil and plant-associated and newly described type strains.</title>
        <authorList>
            <person name="Whitman W."/>
        </authorList>
    </citation>
    <scope>NUCLEOTIDE SEQUENCE [LARGE SCALE GENOMIC DNA]</scope>
    <source>
        <strain evidence="2 3">CECT 7730</strain>
    </source>
</reference>
<evidence type="ECO:0000256" key="1">
    <source>
        <dbReference type="SAM" id="Phobius"/>
    </source>
</evidence>
<dbReference type="AlphaFoldDB" id="A0A318V6V8"/>
<evidence type="ECO:0000313" key="2">
    <source>
        <dbReference type="EMBL" id="PYF83541.1"/>
    </source>
</evidence>
<dbReference type="Proteomes" id="UP000247551">
    <property type="component" value="Unassembled WGS sequence"/>
</dbReference>
<dbReference type="RefSeq" id="WP_110574045.1">
    <property type="nucleotide sequence ID" value="NZ_QKLW01000002.1"/>
</dbReference>
<accession>A0A318V6V8</accession>
<keyword evidence="3" id="KW-1185">Reference proteome</keyword>
<feature type="transmembrane region" description="Helical" evidence="1">
    <location>
        <begin position="48"/>
        <end position="69"/>
    </location>
</feature>
<organism evidence="2 3">
    <name type="scientific">Marinomonas alcarazii</name>
    <dbReference type="NCBI Taxonomy" id="491949"/>
    <lineage>
        <taxon>Bacteria</taxon>
        <taxon>Pseudomonadati</taxon>
        <taxon>Pseudomonadota</taxon>
        <taxon>Gammaproteobacteria</taxon>
        <taxon>Oceanospirillales</taxon>
        <taxon>Oceanospirillaceae</taxon>
        <taxon>Marinomonas</taxon>
    </lineage>
</organism>
<dbReference type="InterPro" id="IPR009732">
    <property type="entry name" value="DUF1304"/>
</dbReference>